<sequence length="217" mass="25305">MMTEIVNLHVLAIARPTKSVVCVAGINDNGEWIRPQRIFEDDIKQGTKINFDIFGITKIYVEPWKGKTIRPEDRYLIKAVGKTPELTRYMSESEIHKFLESHLDSSVESAFNNGRTLGLIKPRNIIRLYSDINKIRITFQDSLGNQFTWPVRDESFYKKLSTYEEKYPANFVEEYYKCMQKSITYFAIGLTQIYENNINAEYGGWPMIVGIHCLKRK</sequence>
<accession>A0A062UV62</accession>
<dbReference type="EMBL" id="JMIY01000007">
    <property type="protein sequence ID" value="KCZ70901.1"/>
    <property type="molecule type" value="Genomic_DNA"/>
</dbReference>
<organism evidence="2 3">
    <name type="scientific">Candidatus Methanoperedens nitratireducens</name>
    <dbReference type="NCBI Taxonomy" id="1392998"/>
    <lineage>
        <taxon>Archaea</taxon>
        <taxon>Methanobacteriati</taxon>
        <taxon>Methanobacteriota</taxon>
        <taxon>Stenosarchaea group</taxon>
        <taxon>Methanomicrobia</taxon>
        <taxon>Methanosarcinales</taxon>
        <taxon>ANME-2 cluster</taxon>
        <taxon>Candidatus Methanoperedentaceae</taxon>
        <taxon>Candidatus Methanoperedens</taxon>
    </lineage>
</organism>
<gene>
    <name evidence="2" type="ORF">ANME2D_02927</name>
</gene>
<reference evidence="2 3" key="1">
    <citation type="journal article" date="2013" name="Nature">
        <title>Anaerobic oxidation of methane coupled to nitrate reduction in a novel archaeal lineage.</title>
        <authorList>
            <person name="Haroon M.F."/>
            <person name="Hu S."/>
            <person name="Shi Y."/>
            <person name="Imelfort M."/>
            <person name="Keller J."/>
            <person name="Hugenholtz P."/>
            <person name="Yuan Z."/>
            <person name="Tyson G.W."/>
        </authorList>
    </citation>
    <scope>NUCLEOTIDE SEQUENCE [LARGE SCALE GENOMIC DNA]</scope>
    <source>
        <strain evidence="2 3">ANME-2d</strain>
    </source>
</reference>
<protein>
    <recommendedName>
        <fullName evidence="1">Dual OB-containing domain-containing protein</fullName>
    </recommendedName>
</protein>
<comment type="caution">
    <text evidence="2">The sequence shown here is derived from an EMBL/GenBank/DDBJ whole genome shotgun (WGS) entry which is preliminary data.</text>
</comment>
<proteinExistence type="predicted"/>
<dbReference type="InterPro" id="IPR054335">
    <property type="entry name" value="DuOB_dom"/>
</dbReference>
<evidence type="ECO:0000313" key="3">
    <source>
        <dbReference type="Proteomes" id="UP000027153"/>
    </source>
</evidence>
<dbReference type="RefSeq" id="WP_157834135.1">
    <property type="nucleotide sequence ID" value="NZ_JMIY01000007.1"/>
</dbReference>
<name>A0A062UV62_9EURY</name>
<keyword evidence="3" id="KW-1185">Reference proteome</keyword>
<dbReference type="AlphaFoldDB" id="A0A062UV62"/>
<evidence type="ECO:0000313" key="2">
    <source>
        <dbReference type="EMBL" id="KCZ70901.1"/>
    </source>
</evidence>
<feature type="domain" description="Dual OB-containing" evidence="1">
    <location>
        <begin position="18"/>
        <end position="169"/>
    </location>
</feature>
<dbReference type="Proteomes" id="UP000027153">
    <property type="component" value="Unassembled WGS sequence"/>
</dbReference>
<evidence type="ECO:0000259" key="1">
    <source>
        <dbReference type="Pfam" id="PF22557"/>
    </source>
</evidence>
<dbReference type="OrthoDB" id="376663at2157"/>
<dbReference type="Pfam" id="PF22557">
    <property type="entry name" value="DuOB"/>
    <property type="match status" value="1"/>
</dbReference>